<comment type="caution">
    <text evidence="2">The sequence shown here is derived from an EMBL/GenBank/DDBJ whole genome shotgun (WGS) entry which is preliminary data.</text>
</comment>
<dbReference type="InterPro" id="IPR024301">
    <property type="entry name" value="Amidase_6"/>
</dbReference>
<dbReference type="AlphaFoldDB" id="A0A419SD36"/>
<organism evidence="2 3">
    <name type="scientific">Ammoniphilus oxalaticus</name>
    <dbReference type="NCBI Taxonomy" id="66863"/>
    <lineage>
        <taxon>Bacteria</taxon>
        <taxon>Bacillati</taxon>
        <taxon>Bacillota</taxon>
        <taxon>Bacilli</taxon>
        <taxon>Bacillales</taxon>
        <taxon>Paenibacillaceae</taxon>
        <taxon>Aneurinibacillus group</taxon>
        <taxon>Ammoniphilus</taxon>
    </lineage>
</organism>
<protein>
    <recommendedName>
        <fullName evidence="1">Putative amidase domain-containing protein</fullName>
    </recommendedName>
</protein>
<accession>A0A419SD36</accession>
<reference evidence="2 3" key="1">
    <citation type="submission" date="2016-08" db="EMBL/GenBank/DDBJ databases">
        <title>Novel Firmicute Genomes.</title>
        <authorList>
            <person name="Poppleton D.I."/>
            <person name="Gribaldo S."/>
        </authorList>
    </citation>
    <scope>NUCLEOTIDE SEQUENCE [LARGE SCALE GENOMIC DNA]</scope>
    <source>
        <strain evidence="2 3">RAOx-1</strain>
    </source>
</reference>
<dbReference type="Pfam" id="PF12671">
    <property type="entry name" value="Amidase_6"/>
    <property type="match status" value="1"/>
</dbReference>
<dbReference type="RefSeq" id="WP_120191071.1">
    <property type="nucleotide sequence ID" value="NZ_MCHY01000013.1"/>
</dbReference>
<keyword evidence="3" id="KW-1185">Reference proteome</keyword>
<dbReference type="PANTHER" id="PTHR40032">
    <property type="entry name" value="EXPORTED PROTEIN-RELATED"/>
    <property type="match status" value="1"/>
</dbReference>
<sequence length="322" mass="37940">MENAWLNTLKRYFEKLNQLHIEGSTEELTSYLEPNGEDSAEQARLIRGRAILQNRNARPLKSKTTIRDFQMIHQSEDKVILVLSWSFWKLYQINQQFMEREEQQLRKLTLKKWQGSWRIVSDHVLGKETVEKDKEPAIETLALPNTEEQLLNEEEPRTQGRYNRAKAKRYAELWWDRYNPAYPKFDVDCTNFVSQCLHAGGLSLDVSGQRGQGWWFQGSSNWSYSWSVAHSLMLYLTNSKTKHGSRAEVKQSAEELMIGDVICYDWDGDGRYQHNTIVVAKDPNGMPLVNAHTINSRRRYWEYRDSHAWTENTKYTFIHIKE</sequence>
<name>A0A419SD36_9BACL</name>
<dbReference type="PANTHER" id="PTHR40032:SF1">
    <property type="entry name" value="EXPORTED PROTEIN"/>
    <property type="match status" value="1"/>
</dbReference>
<gene>
    <name evidence="2" type="ORF">BEP19_15090</name>
</gene>
<evidence type="ECO:0000313" key="2">
    <source>
        <dbReference type="EMBL" id="RKD21005.1"/>
    </source>
</evidence>
<dbReference type="OrthoDB" id="9812429at2"/>
<dbReference type="Proteomes" id="UP000284219">
    <property type="component" value="Unassembled WGS sequence"/>
</dbReference>
<evidence type="ECO:0000313" key="3">
    <source>
        <dbReference type="Proteomes" id="UP000284219"/>
    </source>
</evidence>
<dbReference type="EMBL" id="MCHY01000013">
    <property type="protein sequence ID" value="RKD21005.1"/>
    <property type="molecule type" value="Genomic_DNA"/>
</dbReference>
<proteinExistence type="predicted"/>
<evidence type="ECO:0000259" key="1">
    <source>
        <dbReference type="Pfam" id="PF12671"/>
    </source>
</evidence>
<feature type="domain" description="Putative amidase" evidence="1">
    <location>
        <begin position="161"/>
        <end position="317"/>
    </location>
</feature>